<gene>
    <name evidence="1" type="ORF">PISMIDRAFT_677222</name>
</gene>
<organism evidence="1 2">
    <name type="scientific">Pisolithus microcarpus 441</name>
    <dbReference type="NCBI Taxonomy" id="765257"/>
    <lineage>
        <taxon>Eukaryota</taxon>
        <taxon>Fungi</taxon>
        <taxon>Dikarya</taxon>
        <taxon>Basidiomycota</taxon>
        <taxon>Agaricomycotina</taxon>
        <taxon>Agaricomycetes</taxon>
        <taxon>Agaricomycetidae</taxon>
        <taxon>Boletales</taxon>
        <taxon>Sclerodermatineae</taxon>
        <taxon>Pisolithaceae</taxon>
        <taxon>Pisolithus</taxon>
    </lineage>
</organism>
<reference evidence="2" key="2">
    <citation type="submission" date="2015-01" db="EMBL/GenBank/DDBJ databases">
        <title>Evolutionary Origins and Diversification of the Mycorrhizal Mutualists.</title>
        <authorList>
            <consortium name="DOE Joint Genome Institute"/>
            <consortium name="Mycorrhizal Genomics Consortium"/>
            <person name="Kohler A."/>
            <person name="Kuo A."/>
            <person name="Nagy L.G."/>
            <person name="Floudas D."/>
            <person name="Copeland A."/>
            <person name="Barry K.W."/>
            <person name="Cichocki N."/>
            <person name="Veneault-Fourrey C."/>
            <person name="LaButti K."/>
            <person name="Lindquist E.A."/>
            <person name="Lipzen A."/>
            <person name="Lundell T."/>
            <person name="Morin E."/>
            <person name="Murat C."/>
            <person name="Riley R."/>
            <person name="Ohm R."/>
            <person name="Sun H."/>
            <person name="Tunlid A."/>
            <person name="Henrissat B."/>
            <person name="Grigoriev I.V."/>
            <person name="Hibbett D.S."/>
            <person name="Martin F."/>
        </authorList>
    </citation>
    <scope>NUCLEOTIDE SEQUENCE [LARGE SCALE GENOMIC DNA]</scope>
    <source>
        <strain evidence="2">441</strain>
    </source>
</reference>
<sequence>MTYFEARSTDVGSPEASSLSTCAGYPAVVSAQREMTWISPSTEVLCHLIFCQVR</sequence>
<evidence type="ECO:0000313" key="2">
    <source>
        <dbReference type="Proteomes" id="UP000054018"/>
    </source>
</evidence>
<protein>
    <submittedName>
        <fullName evidence="1">Uncharacterized protein</fullName>
    </submittedName>
</protein>
<proteinExistence type="predicted"/>
<dbReference type="AlphaFoldDB" id="A0A0C9Z8F4"/>
<dbReference type="EMBL" id="KN833707">
    <property type="protein sequence ID" value="KIK25576.1"/>
    <property type="molecule type" value="Genomic_DNA"/>
</dbReference>
<accession>A0A0C9Z8F4</accession>
<dbReference type="HOGENOM" id="CLU_3051241_0_0_1"/>
<keyword evidence="2" id="KW-1185">Reference proteome</keyword>
<dbReference type="Proteomes" id="UP000054018">
    <property type="component" value="Unassembled WGS sequence"/>
</dbReference>
<name>A0A0C9Z8F4_9AGAM</name>
<evidence type="ECO:0000313" key="1">
    <source>
        <dbReference type="EMBL" id="KIK25576.1"/>
    </source>
</evidence>
<reference evidence="1 2" key="1">
    <citation type="submission" date="2014-04" db="EMBL/GenBank/DDBJ databases">
        <authorList>
            <consortium name="DOE Joint Genome Institute"/>
            <person name="Kuo A."/>
            <person name="Kohler A."/>
            <person name="Costa M.D."/>
            <person name="Nagy L.G."/>
            <person name="Floudas D."/>
            <person name="Copeland A."/>
            <person name="Barry K.W."/>
            <person name="Cichocki N."/>
            <person name="Veneault-Fourrey C."/>
            <person name="LaButti K."/>
            <person name="Lindquist E.A."/>
            <person name="Lipzen A."/>
            <person name="Lundell T."/>
            <person name="Morin E."/>
            <person name="Murat C."/>
            <person name="Sun H."/>
            <person name="Tunlid A."/>
            <person name="Henrissat B."/>
            <person name="Grigoriev I.V."/>
            <person name="Hibbett D.S."/>
            <person name="Martin F."/>
            <person name="Nordberg H.P."/>
            <person name="Cantor M.N."/>
            <person name="Hua S.X."/>
        </authorList>
    </citation>
    <scope>NUCLEOTIDE SEQUENCE [LARGE SCALE GENOMIC DNA]</scope>
    <source>
        <strain evidence="1 2">441</strain>
    </source>
</reference>